<name>A0A846XWH6_9NOCA</name>
<evidence type="ECO:0000313" key="1">
    <source>
        <dbReference type="EMBL" id="NKY51496.1"/>
    </source>
</evidence>
<dbReference type="Proteomes" id="UP000565711">
    <property type="component" value="Unassembled WGS sequence"/>
</dbReference>
<gene>
    <name evidence="1" type="ORF">HGA08_14825</name>
</gene>
<dbReference type="EMBL" id="JAAXOP010000007">
    <property type="protein sequence ID" value="NKY51496.1"/>
    <property type="molecule type" value="Genomic_DNA"/>
</dbReference>
<protein>
    <submittedName>
        <fullName evidence="1">Ferredoxin</fullName>
    </submittedName>
</protein>
<dbReference type="Gene3D" id="3.30.70.20">
    <property type="match status" value="1"/>
</dbReference>
<reference evidence="1 2" key="1">
    <citation type="submission" date="2020-04" db="EMBL/GenBank/DDBJ databases">
        <title>MicrobeNet Type strains.</title>
        <authorList>
            <person name="Nicholson A.C."/>
        </authorList>
    </citation>
    <scope>NUCLEOTIDE SEQUENCE [LARGE SCALE GENOMIC DNA]</scope>
    <source>
        <strain evidence="1 2">JCM 12354</strain>
    </source>
</reference>
<comment type="caution">
    <text evidence="1">The sequence shown here is derived from an EMBL/GenBank/DDBJ whole genome shotgun (WGS) entry which is preliminary data.</text>
</comment>
<dbReference type="AlphaFoldDB" id="A0A846XWH6"/>
<organism evidence="1 2">
    <name type="scientific">Nocardia vermiculata</name>
    <dbReference type="NCBI Taxonomy" id="257274"/>
    <lineage>
        <taxon>Bacteria</taxon>
        <taxon>Bacillati</taxon>
        <taxon>Actinomycetota</taxon>
        <taxon>Actinomycetes</taxon>
        <taxon>Mycobacteriales</taxon>
        <taxon>Nocardiaceae</taxon>
        <taxon>Nocardia</taxon>
    </lineage>
</organism>
<evidence type="ECO:0000313" key="2">
    <source>
        <dbReference type="Proteomes" id="UP000565711"/>
    </source>
</evidence>
<keyword evidence="2" id="KW-1185">Reference proteome</keyword>
<accession>A0A846XWH6</accession>
<dbReference type="SUPFAM" id="SSF54862">
    <property type="entry name" value="4Fe-4S ferredoxins"/>
    <property type="match status" value="1"/>
</dbReference>
<dbReference type="Pfam" id="PF13459">
    <property type="entry name" value="Fer4_15"/>
    <property type="match status" value="1"/>
</dbReference>
<proteinExistence type="predicted"/>
<sequence length="90" mass="9681">MAMINRLLGAARPSVGSVLAIDRIACTGHGICAHILTGTIELDEWGYPILHEEAPDPALAAEAVKLCPAKALRWVERRDVRSPESGLLPE</sequence>